<dbReference type="SUPFAM" id="SSF56112">
    <property type="entry name" value="Protein kinase-like (PK-like)"/>
    <property type="match status" value="1"/>
</dbReference>
<dbReference type="SMART" id="SM00220">
    <property type="entry name" value="S_TKc"/>
    <property type="match status" value="1"/>
</dbReference>
<reference evidence="6" key="2">
    <citation type="submission" date="2024-06" db="UniProtKB">
        <authorList>
            <consortium name="EnsemblMetazoa"/>
        </authorList>
    </citation>
    <scope>IDENTIFICATION</scope>
</reference>
<dbReference type="PANTHER" id="PTHR22967">
    <property type="entry name" value="SERINE/THREONINE PROTEIN KINASE"/>
    <property type="match status" value="1"/>
</dbReference>
<evidence type="ECO:0000256" key="1">
    <source>
        <dbReference type="ARBA" id="ARBA00022741"/>
    </source>
</evidence>
<feature type="domain" description="Death" evidence="3">
    <location>
        <begin position="143"/>
        <end position="214"/>
    </location>
</feature>
<dbReference type="KEGG" id="aqu:109581349"/>
<feature type="domain" description="Protein kinase" evidence="2">
    <location>
        <begin position="262"/>
        <end position="566"/>
    </location>
</feature>
<dbReference type="InterPro" id="IPR029021">
    <property type="entry name" value="Prot-tyrosine_phosphatase-like"/>
</dbReference>
<dbReference type="GO" id="GO:2000369">
    <property type="term" value="P:regulation of clathrin-dependent endocytosis"/>
    <property type="evidence" value="ECO:0007669"/>
    <property type="project" value="TreeGrafter"/>
</dbReference>
<dbReference type="PROSITE" id="PS51181">
    <property type="entry name" value="PPASE_TENSIN"/>
    <property type="match status" value="1"/>
</dbReference>
<dbReference type="InterPro" id="IPR000488">
    <property type="entry name" value="Death_dom"/>
</dbReference>
<dbReference type="GO" id="GO:0045747">
    <property type="term" value="P:positive regulation of Notch signaling pathway"/>
    <property type="evidence" value="ECO:0007669"/>
    <property type="project" value="TreeGrafter"/>
</dbReference>
<dbReference type="Pfam" id="PF00069">
    <property type="entry name" value="Pkinase"/>
    <property type="match status" value="1"/>
</dbReference>
<feature type="domain" description="Tyrosine specific protein phosphatases" evidence="4">
    <location>
        <begin position="533"/>
        <end position="593"/>
    </location>
</feature>
<dbReference type="RefSeq" id="XP_019850965.1">
    <property type="nucleotide sequence ID" value="XM_019995406.1"/>
</dbReference>
<dbReference type="InterPro" id="IPR011009">
    <property type="entry name" value="Kinase-like_dom_sf"/>
</dbReference>
<evidence type="ECO:0000259" key="3">
    <source>
        <dbReference type="PROSITE" id="PS50017"/>
    </source>
</evidence>
<evidence type="ECO:0008006" key="8">
    <source>
        <dbReference type="Google" id="ProtNLM"/>
    </source>
</evidence>
<dbReference type="InterPro" id="IPR000719">
    <property type="entry name" value="Prot_kinase_dom"/>
</dbReference>
<dbReference type="Gene3D" id="3.90.190.10">
    <property type="entry name" value="Protein tyrosine phosphatase superfamily"/>
    <property type="match status" value="1"/>
</dbReference>
<dbReference type="PROSITE" id="PS00108">
    <property type="entry name" value="PROTEIN_KINASE_ST"/>
    <property type="match status" value="1"/>
</dbReference>
<feature type="domain" description="Phosphatase tensin-type" evidence="5">
    <location>
        <begin position="449"/>
        <end position="607"/>
    </location>
</feature>
<dbReference type="PROSITE" id="PS50056">
    <property type="entry name" value="TYR_PHOSPHATASE_2"/>
    <property type="match status" value="1"/>
</dbReference>
<dbReference type="InterPro" id="IPR011029">
    <property type="entry name" value="DEATH-like_dom_sf"/>
</dbReference>
<dbReference type="Gene3D" id="1.10.510.10">
    <property type="entry name" value="Transferase(Phosphotransferase) domain 1"/>
    <property type="match status" value="1"/>
</dbReference>
<dbReference type="AlphaFoldDB" id="A0AAN0J1U1"/>
<dbReference type="Proteomes" id="UP000007879">
    <property type="component" value="Unassembled WGS sequence"/>
</dbReference>
<dbReference type="Gene3D" id="3.30.200.20">
    <property type="entry name" value="Phosphorylase Kinase, domain 1"/>
    <property type="match status" value="1"/>
</dbReference>
<evidence type="ECO:0000313" key="7">
    <source>
        <dbReference type="Proteomes" id="UP000007879"/>
    </source>
</evidence>
<reference evidence="7" key="1">
    <citation type="journal article" date="2010" name="Nature">
        <title>The Amphimedon queenslandica genome and the evolution of animal complexity.</title>
        <authorList>
            <person name="Srivastava M."/>
            <person name="Simakov O."/>
            <person name="Chapman J."/>
            <person name="Fahey B."/>
            <person name="Gauthier M.E."/>
            <person name="Mitros T."/>
            <person name="Richards G.S."/>
            <person name="Conaco C."/>
            <person name="Dacre M."/>
            <person name="Hellsten U."/>
            <person name="Larroux C."/>
            <person name="Putnam N.H."/>
            <person name="Stanke M."/>
            <person name="Adamska M."/>
            <person name="Darling A."/>
            <person name="Degnan S.M."/>
            <person name="Oakley T.H."/>
            <person name="Plachetzki D.C."/>
            <person name="Zhai Y."/>
            <person name="Adamski M."/>
            <person name="Calcino A."/>
            <person name="Cummins S.F."/>
            <person name="Goodstein D.M."/>
            <person name="Harris C."/>
            <person name="Jackson D.J."/>
            <person name="Leys S.P."/>
            <person name="Shu S."/>
            <person name="Woodcroft B.J."/>
            <person name="Vervoort M."/>
            <person name="Kosik K.S."/>
            <person name="Manning G."/>
            <person name="Degnan B.M."/>
            <person name="Rokhsar D.S."/>
        </authorList>
    </citation>
    <scope>NUCLEOTIDE SEQUENCE [LARGE SCALE GENOMIC DNA]</scope>
</reference>
<dbReference type="PANTHER" id="PTHR22967:SF105">
    <property type="entry name" value="CYCLIN-G-ASSOCIATED KINASE"/>
    <property type="match status" value="1"/>
</dbReference>
<dbReference type="GO" id="GO:0035612">
    <property type="term" value="F:AP-2 adaptor complex binding"/>
    <property type="evidence" value="ECO:0007669"/>
    <property type="project" value="TreeGrafter"/>
</dbReference>
<sequence>MAEGGKSAKAVFKEVVPELTRILGREPPFTIVTASLNAKDLITDAELCAIRREGLTNDQRGNEVAEKLKEKIGDSEDPNACLLKICDVFESKTVDCPTLKDYGAKMRKSISTNGTSDGAEQLDAKDVDKILEVLDKVLFGAIKWNDLGLRLGLYQPRLNVISDGGGDAYRHLRKTIEAWLDGKDDARSRTWQTLIDAVRGTGNRAAAEKIPQKLKELYNITMVDFFRSAMSYLSGEGDVGGGSGGGNAFVGQTVDIGDGMKLKVKKVIAEGGYGFVFVAQDTSTGIDYALKRQIVASENIKAIKQEITFLTQLSGHPHIIHFIGAASSKDPAGGSAEFLIVTELITGGELVDIVNTRSLSPHQVLRVFYETCQAIAHMHSQTPPIIHRDIKVENLLLTDKGSVKLCDFGSATTQRLTPDHSWSATQRGLREDENLFKNIKDTSNKVISSVQNPKQKSTDITYVTSRILVMSYPFEEGGVGRPNVLKEVAAYLEGTHPSQYLVFNLSGEQYDTDQLSGQVVDYEWPNRAMPPLESLVELCRQLDSWLRADFKNVLVIHCKDGVHPSGILVVSYLLFLRALPSPSSALRLFTARRLPEGQGMDISPSDR</sequence>
<dbReference type="SUPFAM" id="SSF52799">
    <property type="entry name" value="(Phosphotyrosine protein) phosphatases II"/>
    <property type="match status" value="1"/>
</dbReference>
<organism evidence="6 7">
    <name type="scientific">Amphimedon queenslandica</name>
    <name type="common">Sponge</name>
    <dbReference type="NCBI Taxonomy" id="400682"/>
    <lineage>
        <taxon>Eukaryota</taxon>
        <taxon>Metazoa</taxon>
        <taxon>Porifera</taxon>
        <taxon>Demospongiae</taxon>
        <taxon>Heteroscleromorpha</taxon>
        <taxon>Haplosclerida</taxon>
        <taxon>Niphatidae</taxon>
        <taxon>Amphimedon</taxon>
    </lineage>
</organism>
<accession>A0AAN0J1U1</accession>
<evidence type="ECO:0000259" key="5">
    <source>
        <dbReference type="PROSITE" id="PS51181"/>
    </source>
</evidence>
<evidence type="ECO:0000259" key="2">
    <source>
        <dbReference type="PROSITE" id="PS50011"/>
    </source>
</evidence>
<dbReference type="GO" id="GO:0004674">
    <property type="term" value="F:protein serine/threonine kinase activity"/>
    <property type="evidence" value="ECO:0007669"/>
    <property type="project" value="TreeGrafter"/>
</dbReference>
<dbReference type="InterPro" id="IPR029023">
    <property type="entry name" value="Tensin_phosphatase"/>
</dbReference>
<dbReference type="GeneID" id="109581349"/>
<dbReference type="PROSITE" id="PS50011">
    <property type="entry name" value="PROTEIN_KINASE_DOM"/>
    <property type="match status" value="1"/>
</dbReference>
<proteinExistence type="predicted"/>
<evidence type="ECO:0000313" key="6">
    <source>
        <dbReference type="EnsemblMetazoa" id="XP_019850965.1"/>
    </source>
</evidence>
<protein>
    <recommendedName>
        <fullName evidence="8">Protein kinase domain-containing protein</fullName>
    </recommendedName>
</protein>
<dbReference type="GO" id="GO:0005737">
    <property type="term" value="C:cytoplasm"/>
    <property type="evidence" value="ECO:0007669"/>
    <property type="project" value="TreeGrafter"/>
</dbReference>
<dbReference type="Gene3D" id="1.10.533.10">
    <property type="entry name" value="Death Domain, Fas"/>
    <property type="match status" value="1"/>
</dbReference>
<dbReference type="InterPro" id="IPR000387">
    <property type="entry name" value="Tyr_Pase_dom"/>
</dbReference>
<dbReference type="InterPro" id="IPR008271">
    <property type="entry name" value="Ser/Thr_kinase_AS"/>
</dbReference>
<keyword evidence="7" id="KW-1185">Reference proteome</keyword>
<keyword evidence="1" id="KW-0547">Nucleotide-binding</keyword>
<dbReference type="SUPFAM" id="SSF47986">
    <property type="entry name" value="DEATH domain"/>
    <property type="match status" value="1"/>
</dbReference>
<evidence type="ECO:0000259" key="4">
    <source>
        <dbReference type="PROSITE" id="PS50056"/>
    </source>
</evidence>
<dbReference type="GO" id="GO:0005524">
    <property type="term" value="F:ATP binding"/>
    <property type="evidence" value="ECO:0007669"/>
    <property type="project" value="InterPro"/>
</dbReference>
<dbReference type="GO" id="GO:0007165">
    <property type="term" value="P:signal transduction"/>
    <property type="evidence" value="ECO:0007669"/>
    <property type="project" value="InterPro"/>
</dbReference>
<name>A0AAN0J1U1_AMPQE</name>
<dbReference type="PROSITE" id="PS50017">
    <property type="entry name" value="DEATH_DOMAIN"/>
    <property type="match status" value="1"/>
</dbReference>
<dbReference type="EnsemblMetazoa" id="XM_019995406.1">
    <property type="protein sequence ID" value="XP_019850965.1"/>
    <property type="gene ID" value="LOC109581349"/>
</dbReference>